<dbReference type="PROSITE" id="PS50928">
    <property type="entry name" value="ABC_TM1"/>
    <property type="match status" value="1"/>
</dbReference>
<accession>A0ABW0LE75</accession>
<dbReference type="Proteomes" id="UP001596147">
    <property type="component" value="Unassembled WGS sequence"/>
</dbReference>
<feature type="domain" description="ABC transmembrane type-1" evidence="9">
    <location>
        <begin position="92"/>
        <end position="311"/>
    </location>
</feature>
<dbReference type="InterPro" id="IPR000515">
    <property type="entry name" value="MetI-like"/>
</dbReference>
<dbReference type="RefSeq" id="WP_382348474.1">
    <property type="nucleotide sequence ID" value="NZ_JBHSMC010000003.1"/>
</dbReference>
<keyword evidence="11" id="KW-1185">Reference proteome</keyword>
<dbReference type="PANTHER" id="PTHR43005:SF1">
    <property type="entry name" value="SPERMIDINE_PUTRESCINE TRANSPORT SYSTEM PERMEASE PROTEIN"/>
    <property type="match status" value="1"/>
</dbReference>
<dbReference type="EMBL" id="JBHSMC010000003">
    <property type="protein sequence ID" value="MFC5464114.1"/>
    <property type="molecule type" value="Genomic_DNA"/>
</dbReference>
<feature type="transmembrane region" description="Helical" evidence="7">
    <location>
        <begin position="290"/>
        <end position="308"/>
    </location>
</feature>
<evidence type="ECO:0000313" key="11">
    <source>
        <dbReference type="Proteomes" id="UP001596147"/>
    </source>
</evidence>
<organism evidence="10 11">
    <name type="scientific">Lederbergia graminis</name>
    <dbReference type="NCBI Taxonomy" id="735518"/>
    <lineage>
        <taxon>Bacteria</taxon>
        <taxon>Bacillati</taxon>
        <taxon>Bacillota</taxon>
        <taxon>Bacilli</taxon>
        <taxon>Bacillales</taxon>
        <taxon>Bacillaceae</taxon>
        <taxon>Lederbergia</taxon>
    </lineage>
</organism>
<feature type="region of interest" description="Disordered" evidence="8">
    <location>
        <begin position="1"/>
        <end position="30"/>
    </location>
</feature>
<feature type="transmembrane region" description="Helical" evidence="7">
    <location>
        <begin position="181"/>
        <end position="207"/>
    </location>
</feature>
<evidence type="ECO:0000256" key="1">
    <source>
        <dbReference type="ARBA" id="ARBA00004651"/>
    </source>
</evidence>
<protein>
    <submittedName>
        <fullName evidence="10">Carbohydrate ABC transporter permease</fullName>
    </submittedName>
</protein>
<dbReference type="InterPro" id="IPR035906">
    <property type="entry name" value="MetI-like_sf"/>
</dbReference>
<keyword evidence="5 7" id="KW-1133">Transmembrane helix</keyword>
<feature type="transmembrane region" description="Helical" evidence="7">
    <location>
        <begin position="241"/>
        <end position="262"/>
    </location>
</feature>
<evidence type="ECO:0000256" key="7">
    <source>
        <dbReference type="RuleBase" id="RU363032"/>
    </source>
</evidence>
<reference evidence="11" key="1">
    <citation type="journal article" date="2019" name="Int. J. Syst. Evol. Microbiol.">
        <title>The Global Catalogue of Microorganisms (GCM) 10K type strain sequencing project: providing services to taxonomists for standard genome sequencing and annotation.</title>
        <authorList>
            <consortium name="The Broad Institute Genomics Platform"/>
            <consortium name="The Broad Institute Genome Sequencing Center for Infectious Disease"/>
            <person name="Wu L."/>
            <person name="Ma J."/>
        </authorList>
    </citation>
    <scope>NUCLEOTIDE SEQUENCE [LARGE SCALE GENOMIC DNA]</scope>
    <source>
        <strain evidence="11">CGMCC 1.12237</strain>
    </source>
</reference>
<evidence type="ECO:0000256" key="4">
    <source>
        <dbReference type="ARBA" id="ARBA00022692"/>
    </source>
</evidence>
<comment type="similarity">
    <text evidence="7">Belongs to the binding-protein-dependent transport system permease family.</text>
</comment>
<evidence type="ECO:0000256" key="3">
    <source>
        <dbReference type="ARBA" id="ARBA00022475"/>
    </source>
</evidence>
<comment type="caution">
    <text evidence="10">The sequence shown here is derived from an EMBL/GenBank/DDBJ whole genome shotgun (WGS) entry which is preliminary data.</text>
</comment>
<feature type="transmembrane region" description="Helical" evidence="7">
    <location>
        <begin position="127"/>
        <end position="150"/>
    </location>
</feature>
<sequence length="319" mass="36107">MENSAEVQRPTEAKPHIEKNKPQKSKKRSSDSPYLFMLPYAALFTLLIILPVVVAVALSFTYYNTVQFPEFVAFKNFIDLFTGDSIFLQNAITNTILYSVIVGPIGYMLAFFLAWMLSQVPHKIRTIYTVIIYSPSVTGPIMMAVVWRILFSGDEKGYLNYWLMEWNIIKEPLQFLQSPDLLVIIMIFIGLWGSMGVGFLAMLAGLLNIDRTMYEAAYIDGIRNRWQEIFYITIPSMKPQMLFGAVMAIIGTFNAADIASTLSGGNPPPQYAGWLIVDHANDFGFIRYEMGYASAVTVVLLVIVILFNRISYKLFGEKD</sequence>
<dbReference type="SUPFAM" id="SSF161098">
    <property type="entry name" value="MetI-like"/>
    <property type="match status" value="1"/>
</dbReference>
<feature type="compositionally biased region" description="Basic and acidic residues" evidence="8">
    <location>
        <begin position="9"/>
        <end position="21"/>
    </location>
</feature>
<feature type="transmembrane region" description="Helical" evidence="7">
    <location>
        <begin position="34"/>
        <end position="63"/>
    </location>
</feature>
<gene>
    <name evidence="10" type="ORF">ACFPM4_05005</name>
</gene>
<keyword evidence="4 7" id="KW-0812">Transmembrane</keyword>
<evidence type="ECO:0000256" key="2">
    <source>
        <dbReference type="ARBA" id="ARBA00022448"/>
    </source>
</evidence>
<dbReference type="PANTHER" id="PTHR43005">
    <property type="entry name" value="BLR7065 PROTEIN"/>
    <property type="match status" value="1"/>
</dbReference>
<comment type="subcellular location">
    <subcellularLocation>
        <location evidence="1 7">Cell membrane</location>
        <topology evidence="1 7">Multi-pass membrane protein</topology>
    </subcellularLocation>
</comment>
<evidence type="ECO:0000259" key="9">
    <source>
        <dbReference type="PROSITE" id="PS50928"/>
    </source>
</evidence>
<keyword evidence="6 7" id="KW-0472">Membrane</keyword>
<dbReference type="CDD" id="cd06261">
    <property type="entry name" value="TM_PBP2"/>
    <property type="match status" value="1"/>
</dbReference>
<evidence type="ECO:0000256" key="5">
    <source>
        <dbReference type="ARBA" id="ARBA00022989"/>
    </source>
</evidence>
<dbReference type="Pfam" id="PF00528">
    <property type="entry name" value="BPD_transp_1"/>
    <property type="match status" value="1"/>
</dbReference>
<proteinExistence type="inferred from homology"/>
<evidence type="ECO:0000313" key="10">
    <source>
        <dbReference type="EMBL" id="MFC5464114.1"/>
    </source>
</evidence>
<name>A0ABW0LE75_9BACI</name>
<evidence type="ECO:0000256" key="6">
    <source>
        <dbReference type="ARBA" id="ARBA00023136"/>
    </source>
</evidence>
<keyword evidence="2 7" id="KW-0813">Transport</keyword>
<keyword evidence="3" id="KW-1003">Cell membrane</keyword>
<dbReference type="Gene3D" id="1.10.3720.10">
    <property type="entry name" value="MetI-like"/>
    <property type="match status" value="1"/>
</dbReference>
<feature type="transmembrane region" description="Helical" evidence="7">
    <location>
        <begin position="96"/>
        <end position="115"/>
    </location>
</feature>
<evidence type="ECO:0000256" key="8">
    <source>
        <dbReference type="SAM" id="MobiDB-lite"/>
    </source>
</evidence>